<dbReference type="AlphaFoldDB" id="A0A318D7X5"/>
<evidence type="ECO:0000313" key="2">
    <source>
        <dbReference type="EMBL" id="PXF63898.1"/>
    </source>
</evidence>
<dbReference type="InterPro" id="IPR025392">
    <property type="entry name" value="DUF4124"/>
</dbReference>
<dbReference type="EMBL" id="QICH01000001">
    <property type="protein sequence ID" value="PXF63898.1"/>
    <property type="molecule type" value="Genomic_DNA"/>
</dbReference>
<organism evidence="2 3">
    <name type="scientific">Kangiella spongicola</name>
    <dbReference type="NCBI Taxonomy" id="796379"/>
    <lineage>
        <taxon>Bacteria</taxon>
        <taxon>Pseudomonadati</taxon>
        <taxon>Pseudomonadota</taxon>
        <taxon>Gammaproteobacteria</taxon>
        <taxon>Kangiellales</taxon>
        <taxon>Kangiellaceae</taxon>
        <taxon>Kangiella</taxon>
    </lineage>
</organism>
<dbReference type="PROSITE" id="PS51257">
    <property type="entry name" value="PROKAR_LIPOPROTEIN"/>
    <property type="match status" value="1"/>
</dbReference>
<name>A0A318D7X5_9GAMM</name>
<evidence type="ECO:0000313" key="3">
    <source>
        <dbReference type="Proteomes" id="UP000247689"/>
    </source>
</evidence>
<dbReference type="Pfam" id="PF13511">
    <property type="entry name" value="DUF4124"/>
    <property type="match status" value="1"/>
</dbReference>
<keyword evidence="3" id="KW-1185">Reference proteome</keyword>
<dbReference type="OrthoDB" id="7068596at2"/>
<evidence type="ECO:0000259" key="1">
    <source>
        <dbReference type="Pfam" id="PF13511"/>
    </source>
</evidence>
<dbReference type="Proteomes" id="UP000247689">
    <property type="component" value="Unassembled WGS sequence"/>
</dbReference>
<reference evidence="2 3" key="1">
    <citation type="submission" date="2018-05" db="EMBL/GenBank/DDBJ databases">
        <title>Kangiella spongicola genome sequence.</title>
        <authorList>
            <person name="Maclea K.S."/>
            <person name="Goen A.E."/>
            <person name="Kelley C."/>
            <person name="Underriner A."/>
            <person name="Silverwood T."/>
            <person name="Trachtenberg A.M."/>
        </authorList>
    </citation>
    <scope>NUCLEOTIDE SEQUENCE [LARGE SCALE GENOMIC DNA]</scope>
    <source>
        <strain evidence="2 3">ATCC BAA-2076</strain>
    </source>
</reference>
<accession>A0A318D7X5</accession>
<feature type="domain" description="DUF4124" evidence="1">
    <location>
        <begin position="19"/>
        <end position="49"/>
    </location>
</feature>
<sequence>MITSRLAGSRALLFIIMSLIAFSCPAKIYKWVDKDGNTHFSDKPPKDKRLKASQQNLDNMNIVDMPRPIKTQTLSSTMCQQAVDNFSKNFPAHKKQLERELAQKTINDMQFADKLSALETLKKRITVKNCHKADPKLNTLLHCMAKNPNTQVCR</sequence>
<protein>
    <submittedName>
        <fullName evidence="2">DUF4124 domain-containing protein</fullName>
    </submittedName>
</protein>
<comment type="caution">
    <text evidence="2">The sequence shown here is derived from an EMBL/GenBank/DDBJ whole genome shotgun (WGS) entry which is preliminary data.</text>
</comment>
<proteinExistence type="predicted"/>
<gene>
    <name evidence="2" type="ORF">DL796_01790</name>
</gene>